<comment type="similarity">
    <text evidence="2 5">Belongs to the RecX family.</text>
</comment>
<comment type="function">
    <text evidence="5">Modulates RecA activity.</text>
</comment>
<evidence type="ECO:0000256" key="2">
    <source>
        <dbReference type="ARBA" id="ARBA00009695"/>
    </source>
</evidence>
<proteinExistence type="inferred from homology"/>
<dbReference type="InterPro" id="IPR036388">
    <property type="entry name" value="WH-like_DNA-bd_sf"/>
</dbReference>
<dbReference type="Gene3D" id="1.10.10.10">
    <property type="entry name" value="Winged helix-like DNA-binding domain superfamily/Winged helix DNA-binding domain"/>
    <property type="match status" value="3"/>
</dbReference>
<dbReference type="AlphaFoldDB" id="A0A1F5MIZ2"/>
<dbReference type="PANTHER" id="PTHR33602">
    <property type="entry name" value="REGULATORY PROTEIN RECX FAMILY PROTEIN"/>
    <property type="match status" value="1"/>
</dbReference>
<feature type="domain" description="RecX second three-helical" evidence="6">
    <location>
        <begin position="117"/>
        <end position="155"/>
    </location>
</feature>
<evidence type="ECO:0000313" key="9">
    <source>
        <dbReference type="Proteomes" id="UP000178017"/>
    </source>
</evidence>
<accession>A0A1F5MIZ2</accession>
<dbReference type="Proteomes" id="UP000178017">
    <property type="component" value="Unassembled WGS sequence"/>
</dbReference>
<sequence length="216" mass="25554">MKVTEVLPQKNNPQRFNVFLDGVFAFGADEDLVVEYRLIPGKVIEESLLTELFFEAEVGKLMERMYYLFGIRQRSEKEVRDYLRNLSFKRKLKDKEELSPLVVDRLVEKLTQKGMLNDLQFANNWVESRSKKRGINLVKAELFKKGLGRELIEEVISENQKVGSQEQTAEDVLLKRLPRWSKLPYQETRKKAYEFLLRRGFEYEVVKDVVERTLKK</sequence>
<reference evidence="8 9" key="1">
    <citation type="journal article" date="2016" name="Nat. Commun.">
        <title>Thousands of microbial genomes shed light on interconnected biogeochemical processes in an aquifer system.</title>
        <authorList>
            <person name="Anantharaman K."/>
            <person name="Brown C.T."/>
            <person name="Hug L.A."/>
            <person name="Sharon I."/>
            <person name="Castelle C.J."/>
            <person name="Probst A.J."/>
            <person name="Thomas B.C."/>
            <person name="Singh A."/>
            <person name="Wilkins M.J."/>
            <person name="Karaoz U."/>
            <person name="Brodie E.L."/>
            <person name="Williams K.H."/>
            <person name="Hubbard S.S."/>
            <person name="Banfield J.F."/>
        </authorList>
    </citation>
    <scope>NUCLEOTIDE SEQUENCE [LARGE SCALE GENOMIC DNA]</scope>
</reference>
<dbReference type="InterPro" id="IPR053925">
    <property type="entry name" value="RecX_HTH_3rd"/>
</dbReference>
<dbReference type="EMBL" id="MFDO01000019">
    <property type="protein sequence ID" value="OGE65334.1"/>
    <property type="molecule type" value="Genomic_DNA"/>
</dbReference>
<dbReference type="GO" id="GO:0006282">
    <property type="term" value="P:regulation of DNA repair"/>
    <property type="evidence" value="ECO:0007669"/>
    <property type="project" value="UniProtKB-UniRule"/>
</dbReference>
<comment type="subcellular location">
    <subcellularLocation>
        <location evidence="1 5">Cytoplasm</location>
    </subcellularLocation>
</comment>
<comment type="caution">
    <text evidence="8">The sequence shown here is derived from an EMBL/GenBank/DDBJ whole genome shotgun (WGS) entry which is preliminary data.</text>
</comment>
<evidence type="ECO:0000256" key="3">
    <source>
        <dbReference type="ARBA" id="ARBA00018111"/>
    </source>
</evidence>
<evidence type="ECO:0000259" key="6">
    <source>
        <dbReference type="Pfam" id="PF02631"/>
    </source>
</evidence>
<evidence type="ECO:0000256" key="5">
    <source>
        <dbReference type="HAMAP-Rule" id="MF_01114"/>
    </source>
</evidence>
<dbReference type="InterPro" id="IPR053924">
    <property type="entry name" value="RecX_HTH_2nd"/>
</dbReference>
<feature type="domain" description="RecX third three-helical" evidence="7">
    <location>
        <begin position="166"/>
        <end position="210"/>
    </location>
</feature>
<evidence type="ECO:0000313" key="8">
    <source>
        <dbReference type="EMBL" id="OGE65334.1"/>
    </source>
</evidence>
<organism evidence="8 9">
    <name type="scientific">Candidatus Daviesbacteria bacterium RIFCSPLOWO2_01_FULL_40_24</name>
    <dbReference type="NCBI Taxonomy" id="1797787"/>
    <lineage>
        <taxon>Bacteria</taxon>
        <taxon>Candidatus Daviesiibacteriota</taxon>
    </lineage>
</organism>
<dbReference type="HAMAP" id="MF_01114">
    <property type="entry name" value="RecX"/>
    <property type="match status" value="1"/>
</dbReference>
<evidence type="ECO:0000256" key="4">
    <source>
        <dbReference type="ARBA" id="ARBA00022490"/>
    </source>
</evidence>
<dbReference type="Pfam" id="PF21981">
    <property type="entry name" value="RecX_HTH3"/>
    <property type="match status" value="1"/>
</dbReference>
<dbReference type="GO" id="GO:0005737">
    <property type="term" value="C:cytoplasm"/>
    <property type="evidence" value="ECO:0007669"/>
    <property type="project" value="UniProtKB-SubCell"/>
</dbReference>
<name>A0A1F5MIZ2_9BACT</name>
<gene>
    <name evidence="5" type="primary">recX</name>
    <name evidence="8" type="ORF">A3B49_03560</name>
</gene>
<dbReference type="InterPro" id="IPR003783">
    <property type="entry name" value="Regulatory_RecX"/>
</dbReference>
<evidence type="ECO:0000256" key="1">
    <source>
        <dbReference type="ARBA" id="ARBA00004496"/>
    </source>
</evidence>
<dbReference type="PANTHER" id="PTHR33602:SF1">
    <property type="entry name" value="REGULATORY PROTEIN RECX FAMILY PROTEIN"/>
    <property type="match status" value="1"/>
</dbReference>
<dbReference type="Pfam" id="PF02631">
    <property type="entry name" value="RecX_HTH2"/>
    <property type="match status" value="1"/>
</dbReference>
<evidence type="ECO:0000259" key="7">
    <source>
        <dbReference type="Pfam" id="PF21981"/>
    </source>
</evidence>
<keyword evidence="4 5" id="KW-0963">Cytoplasm</keyword>
<protein>
    <recommendedName>
        <fullName evidence="3 5">Regulatory protein RecX</fullName>
    </recommendedName>
</protein>